<reference evidence="4 5" key="1">
    <citation type="submission" date="2019-08" db="EMBL/GenBank/DDBJ databases">
        <title>Parahaliea maris sp. nov., isolated from the surface seawater.</title>
        <authorList>
            <person name="Liu Y."/>
        </authorList>
    </citation>
    <scope>NUCLEOTIDE SEQUENCE [LARGE SCALE GENOMIC DNA]</scope>
    <source>
        <strain evidence="4 5">HSLHS9</strain>
    </source>
</reference>
<keyword evidence="4" id="KW-0378">Hydrolase</keyword>
<dbReference type="InterPro" id="IPR010941">
    <property type="entry name" value="PhaC_N"/>
</dbReference>
<organism evidence="4 5">
    <name type="scientific">Parahaliea maris</name>
    <dbReference type="NCBI Taxonomy" id="2716870"/>
    <lineage>
        <taxon>Bacteria</taxon>
        <taxon>Pseudomonadati</taxon>
        <taxon>Pseudomonadota</taxon>
        <taxon>Gammaproteobacteria</taxon>
        <taxon>Cellvibrionales</taxon>
        <taxon>Halieaceae</taxon>
        <taxon>Parahaliea</taxon>
    </lineage>
</organism>
<name>A0A5C8ZWK6_9GAMM</name>
<evidence type="ECO:0000313" key="4">
    <source>
        <dbReference type="EMBL" id="TXS91847.1"/>
    </source>
</evidence>
<comment type="caution">
    <text evidence="4">The sequence shown here is derived from an EMBL/GenBank/DDBJ whole genome shotgun (WGS) entry which is preliminary data.</text>
</comment>
<dbReference type="InterPro" id="IPR051321">
    <property type="entry name" value="PHA/PHB_synthase"/>
</dbReference>
<dbReference type="Proteomes" id="UP000321039">
    <property type="component" value="Unassembled WGS sequence"/>
</dbReference>
<evidence type="ECO:0000256" key="2">
    <source>
        <dbReference type="ARBA" id="ARBA00023315"/>
    </source>
</evidence>
<dbReference type="AlphaFoldDB" id="A0A5C8ZWK6"/>
<dbReference type="InterPro" id="IPR029058">
    <property type="entry name" value="AB_hydrolase_fold"/>
</dbReference>
<proteinExistence type="predicted"/>
<dbReference type="EMBL" id="VRZA01000005">
    <property type="protein sequence ID" value="TXS91847.1"/>
    <property type="molecule type" value="Genomic_DNA"/>
</dbReference>
<dbReference type="SUPFAM" id="SSF53474">
    <property type="entry name" value="alpha/beta-Hydrolases"/>
    <property type="match status" value="1"/>
</dbReference>
<feature type="domain" description="Poly-beta-hydroxybutyrate polymerase N-terminal" evidence="3">
    <location>
        <begin position="87"/>
        <end position="255"/>
    </location>
</feature>
<evidence type="ECO:0000259" key="3">
    <source>
        <dbReference type="Pfam" id="PF07167"/>
    </source>
</evidence>
<dbReference type="GO" id="GO:0016746">
    <property type="term" value="F:acyltransferase activity"/>
    <property type="evidence" value="ECO:0007669"/>
    <property type="project" value="UniProtKB-KW"/>
</dbReference>
<dbReference type="Pfam" id="PF07167">
    <property type="entry name" value="PhaC_N"/>
    <property type="match status" value="1"/>
</dbReference>
<dbReference type="GO" id="GO:0042619">
    <property type="term" value="P:poly-hydroxybutyrate biosynthetic process"/>
    <property type="evidence" value="ECO:0007669"/>
    <property type="project" value="InterPro"/>
</dbReference>
<dbReference type="PANTHER" id="PTHR36837">
    <property type="entry name" value="POLY(3-HYDROXYALKANOATE) POLYMERASE SUBUNIT PHAC"/>
    <property type="match status" value="1"/>
</dbReference>
<accession>A0A5C8ZWK6</accession>
<dbReference type="Gene3D" id="3.40.50.1820">
    <property type="entry name" value="alpha/beta hydrolase"/>
    <property type="match status" value="1"/>
</dbReference>
<sequence length="571" mass="63445">MAMALSAQQKRARKLREQKQLNQQAEDVVGLSPLIGVSRDDIRDAVANMSRHFLRHPLHLIKHLAGYSGKIVDLTAGLEERGVPQGDRRFKDDSWQDSGFYHWVLQAYLALGESMDEWLAELDLDSLDEQKAQFVLSVIKDSLAPTNHLLTNPVALKKFRATRGGSLIQGMRHLMDDMRNNHGMPSQVDKSQFEVGKNLATTEGAVVFRNEVLELIQYSPLTSSVYQRPMLIVPPQINKYYILDLSPEKSLFKFLLQHGHRVFTVSWRNPTAELSSWGMEHYIKALVQAVTAIKAITGQDSINISGACSGGITATILSSYLKQSGDSSINSLSLSVCVLSQAVGDSEITAFASPDSIESARRSSRKHGVLEGKDLSRVFNWMRPNDLVWSYVVNNYLMGSKPPAFDILYWNNDTTCLPAQLHSDFLDILLSDPLATPGALKIHDQGIDLQALDCDKYLVGGTTDHITPWHACYRSTRILGGTVRFILSTSGHVQALVNPPGNPKASYLSNPENPARHEDWLAGAEKQPGSWWLDWHDWLANRSGRKIRASKKLGGKGYAPIEPAPGLYVRG</sequence>
<dbReference type="PANTHER" id="PTHR36837:SF5">
    <property type="entry name" value="POLY-3-HYDROXYBUTYRATE SYNTHASE"/>
    <property type="match status" value="1"/>
</dbReference>
<keyword evidence="2" id="KW-0012">Acyltransferase</keyword>
<evidence type="ECO:0000256" key="1">
    <source>
        <dbReference type="ARBA" id="ARBA00022679"/>
    </source>
</evidence>
<evidence type="ECO:0000313" key="5">
    <source>
        <dbReference type="Proteomes" id="UP000321039"/>
    </source>
</evidence>
<dbReference type="GO" id="GO:0016787">
    <property type="term" value="F:hydrolase activity"/>
    <property type="evidence" value="ECO:0007669"/>
    <property type="project" value="UniProtKB-KW"/>
</dbReference>
<gene>
    <name evidence="4" type="ORF">FV139_13995</name>
</gene>
<protein>
    <submittedName>
        <fullName evidence="4">Alpha/beta fold hydrolase</fullName>
    </submittedName>
</protein>
<keyword evidence="1" id="KW-0808">Transferase</keyword>
<keyword evidence="5" id="KW-1185">Reference proteome</keyword>